<sequence length="1253" mass="139661">MTAHILESRFKSYATLTFSVIIIPEIHGGRLYEYPGGRSGDLLYRINSSIVEMVVRSPESINSLYTTGYKADHWLQLDLDTGEVLKSARCFSPFQCYSSNIDDRVPSRRILDLGMSEYHLMLWDLATGIAKYVVCCAPPVNMTYQSLPSHLEPDLQVSNLTHVATLEPSIVTYERCKFLWHLPLSAPVVDLFSVEAPPPSPLHSRLKETEKRDYAAPSTADRFLPVKIQRDAQCAEQSHRLRRIVFTTYALALNHSYALPHYPTQSALWEEKLGQANRFVPALYVGEADSPPLYIVHTLAEVALKPRHVHRVAEHLRLSYESRQTGSAVFDLSRLIMPKAEAGEFWPKSLIGLYYLSPESPQVNPVWSPPSYLVHHLYQLTEQSYSSGRPLLPMQVSDIHTAAGFPKEVKTVLWTFSTVIVLIVSVTLIFVLRMRNRARRYLHYQTPWDHASPLLHPSFDCADREGWAGHPVVSGGTTQGQRANPEIVRFNLRRVLGSGANGTIVFEGTYGTQPVAVKRILRRVELEKSWLREHRILMSHHHEHLIRCFWTVRLLHLHALTNESPYLQSDPAASELLSSEEIIRDAILEGSSPNFHYLVLQRCVTSLLEALDTEEGASLSEKRNPLSRFGLSPVECVHQLLNAVVFLHSKSIDRLDGSFNRYGGSPVNECQFPMSILSLPPTVHRDIKPSNIFILEATPSSITPTAAVNRLVLGDFGLSLPLENGFFTNTICIEAPTTTTEDRRGPTVGAFTFGSLGWMAPEMCASSNEALTQSVDVFAFGLVAYFILSLGGHPFFPLEAVSSSEAKETPPARSRRLRDVYTSLTSLQGMQKAINDLQVPRLNDLDNCVLAVVVVGGTSEEKPDKMRSCLTKQLIQEALSPDPFNRCSIGVLAGSPLFWTAEDMMAFYTEISNFMDESKPLKFASGSGSYHILAERTRPGEGGDEAAVGAGPMDAFHSARQRLSTALDDHWGCVFSGSWLRHLDTVLVDDLRSVRSYQDKSLTQLLRAIRNKRNHIWSLRNAVRDVLGSSDTAMAEHWNSRFPSLLPLTYCLARVHLAEVDHFRRFLPAPLTVDVAERFISDHCHPSAPTMWARLSVSTPVSEHGSLHSAKHGLSPPLEQAVSCSSSCEETKNTIASIELSLAVKLQVLEHGLPLQAKPRVWSRARTLTNPWNLPSKRIIPGEGSNNNAVSSTVGEAATAIMPVPTFAVNGGAIDPVEGNEEDDTEDGFVLQKPRKRTRRRKTVSNNVRMRNL</sequence>
<feature type="domain" description="KEN" evidence="7">
    <location>
        <begin position="901"/>
        <end position="1069"/>
    </location>
</feature>
<dbReference type="InterPro" id="IPR038357">
    <property type="entry name" value="KEN_sf"/>
</dbReference>
<evidence type="ECO:0000259" key="6">
    <source>
        <dbReference type="PROSITE" id="PS50011"/>
    </source>
</evidence>
<dbReference type="OrthoDB" id="6261690at2759"/>
<dbReference type="Gene3D" id="1.10.510.10">
    <property type="entry name" value="Transferase(Phosphotransferase) domain 1"/>
    <property type="match status" value="1"/>
</dbReference>
<evidence type="ECO:0000313" key="9">
    <source>
        <dbReference type="Proteomes" id="UP000282613"/>
    </source>
</evidence>
<dbReference type="PROSITE" id="PS51392">
    <property type="entry name" value="KEN"/>
    <property type="match status" value="1"/>
</dbReference>
<dbReference type="GO" id="GO:1990604">
    <property type="term" value="C:IRE1-TRAF2-ASK1 complex"/>
    <property type="evidence" value="ECO:0007669"/>
    <property type="project" value="TreeGrafter"/>
</dbReference>
<evidence type="ECO:0000313" key="10">
    <source>
        <dbReference type="WBParaSite" id="TASK_0000178101-mRNA-1"/>
    </source>
</evidence>
<dbReference type="Pfam" id="PF06479">
    <property type="entry name" value="Ribonuc_2-5A"/>
    <property type="match status" value="1"/>
</dbReference>
<dbReference type="Pfam" id="PF00069">
    <property type="entry name" value="Pkinase"/>
    <property type="match status" value="1"/>
</dbReference>
<dbReference type="GO" id="GO:0051082">
    <property type="term" value="F:unfolded protein binding"/>
    <property type="evidence" value="ECO:0007669"/>
    <property type="project" value="TreeGrafter"/>
</dbReference>
<dbReference type="GO" id="GO:0070059">
    <property type="term" value="P:intrinsic apoptotic signaling pathway in response to endoplasmic reticulum stress"/>
    <property type="evidence" value="ECO:0007669"/>
    <property type="project" value="TreeGrafter"/>
</dbReference>
<feature type="domain" description="Protein kinase" evidence="6">
    <location>
        <begin position="490"/>
        <end position="898"/>
    </location>
</feature>
<reference evidence="10" key="1">
    <citation type="submission" date="2017-02" db="UniProtKB">
        <authorList>
            <consortium name="WormBaseParasite"/>
        </authorList>
    </citation>
    <scope>IDENTIFICATION</scope>
</reference>
<dbReference type="WBParaSite" id="TASK_0000178101-mRNA-1">
    <property type="protein sequence ID" value="TASK_0000178101-mRNA-1"/>
    <property type="gene ID" value="TASK_0000178101"/>
</dbReference>
<dbReference type="Gene3D" id="3.30.200.20">
    <property type="entry name" value="Phosphorylase Kinase, domain 1"/>
    <property type="match status" value="1"/>
</dbReference>
<dbReference type="EMBL" id="UYRS01000585">
    <property type="protein sequence ID" value="VDK23661.1"/>
    <property type="molecule type" value="Genomic_DNA"/>
</dbReference>
<keyword evidence="5" id="KW-1133">Transmembrane helix</keyword>
<evidence type="ECO:0000256" key="5">
    <source>
        <dbReference type="SAM" id="Phobius"/>
    </source>
</evidence>
<feature type="region of interest" description="Disordered" evidence="4">
    <location>
        <begin position="1234"/>
        <end position="1253"/>
    </location>
</feature>
<dbReference type="SMART" id="SM00220">
    <property type="entry name" value="S_TKc"/>
    <property type="match status" value="1"/>
</dbReference>
<feature type="compositionally biased region" description="Basic residues" evidence="4">
    <location>
        <begin position="1234"/>
        <end position="1243"/>
    </location>
</feature>
<name>A0A0R3VWI7_TAEAS</name>
<dbReference type="InterPro" id="IPR000719">
    <property type="entry name" value="Prot_kinase_dom"/>
</dbReference>
<keyword evidence="2" id="KW-0547">Nucleotide-binding</keyword>
<dbReference type="InterPro" id="IPR045133">
    <property type="entry name" value="IRE1/2-like"/>
</dbReference>
<dbReference type="PANTHER" id="PTHR13954">
    <property type="entry name" value="IRE1-RELATED"/>
    <property type="match status" value="1"/>
</dbReference>
<accession>A0A0R3VWI7</accession>
<feature type="transmembrane region" description="Helical" evidence="5">
    <location>
        <begin position="412"/>
        <end position="432"/>
    </location>
</feature>
<dbReference type="AlphaFoldDB" id="A0A0R3VWI7"/>
<gene>
    <name evidence="8" type="ORF">TASK_LOCUS1782</name>
</gene>
<dbReference type="Gene3D" id="1.20.1440.180">
    <property type="entry name" value="KEN domain"/>
    <property type="match status" value="1"/>
</dbReference>
<proteinExistence type="predicted"/>
<dbReference type="STRING" id="60517.A0A0R3VWI7"/>
<evidence type="ECO:0000256" key="4">
    <source>
        <dbReference type="SAM" id="MobiDB-lite"/>
    </source>
</evidence>
<dbReference type="GO" id="GO:0005524">
    <property type="term" value="F:ATP binding"/>
    <property type="evidence" value="ECO:0007669"/>
    <property type="project" value="UniProtKB-KW"/>
</dbReference>
<dbReference type="GO" id="GO:0006397">
    <property type="term" value="P:mRNA processing"/>
    <property type="evidence" value="ECO:0007669"/>
    <property type="project" value="InterPro"/>
</dbReference>
<evidence type="ECO:0000256" key="1">
    <source>
        <dbReference type="ARBA" id="ARBA00022729"/>
    </source>
</evidence>
<protein>
    <submittedName>
        <fullName evidence="10">Protein kinase domain-containing protein</fullName>
    </submittedName>
</protein>
<keyword evidence="9" id="KW-1185">Reference proteome</keyword>
<dbReference type="SUPFAM" id="SSF56112">
    <property type="entry name" value="Protein kinase-like (PK-like)"/>
    <property type="match status" value="1"/>
</dbReference>
<keyword evidence="1" id="KW-0732">Signal</keyword>
<dbReference type="GO" id="GO:0004521">
    <property type="term" value="F:RNA endonuclease activity"/>
    <property type="evidence" value="ECO:0007669"/>
    <property type="project" value="InterPro"/>
</dbReference>
<feature type="transmembrane region" description="Helical" evidence="5">
    <location>
        <begin position="777"/>
        <end position="796"/>
    </location>
</feature>
<dbReference type="InterPro" id="IPR011009">
    <property type="entry name" value="Kinase-like_dom_sf"/>
</dbReference>
<organism evidence="10">
    <name type="scientific">Taenia asiatica</name>
    <name type="common">Asian tapeworm</name>
    <dbReference type="NCBI Taxonomy" id="60517"/>
    <lineage>
        <taxon>Eukaryota</taxon>
        <taxon>Metazoa</taxon>
        <taxon>Spiralia</taxon>
        <taxon>Lophotrochozoa</taxon>
        <taxon>Platyhelminthes</taxon>
        <taxon>Cestoda</taxon>
        <taxon>Eucestoda</taxon>
        <taxon>Cyclophyllidea</taxon>
        <taxon>Taeniidae</taxon>
        <taxon>Taenia</taxon>
    </lineage>
</organism>
<dbReference type="Proteomes" id="UP000282613">
    <property type="component" value="Unassembled WGS sequence"/>
</dbReference>
<dbReference type="PROSITE" id="PS50011">
    <property type="entry name" value="PROTEIN_KINASE_DOM"/>
    <property type="match status" value="1"/>
</dbReference>
<evidence type="ECO:0000256" key="3">
    <source>
        <dbReference type="ARBA" id="ARBA00022840"/>
    </source>
</evidence>
<keyword evidence="3" id="KW-0067">ATP-binding</keyword>
<feature type="compositionally biased region" description="Low complexity" evidence="4">
    <location>
        <begin position="1244"/>
        <end position="1253"/>
    </location>
</feature>
<reference evidence="8 9" key="2">
    <citation type="submission" date="2018-11" db="EMBL/GenBank/DDBJ databases">
        <authorList>
            <consortium name="Pathogen Informatics"/>
        </authorList>
    </citation>
    <scope>NUCLEOTIDE SEQUENCE [LARGE SCALE GENOMIC DNA]</scope>
</reference>
<evidence type="ECO:0000259" key="7">
    <source>
        <dbReference type="PROSITE" id="PS51392"/>
    </source>
</evidence>
<evidence type="ECO:0000313" key="8">
    <source>
        <dbReference type="EMBL" id="VDK23661.1"/>
    </source>
</evidence>
<dbReference type="InterPro" id="IPR010513">
    <property type="entry name" value="KEN_dom"/>
</dbReference>
<dbReference type="GO" id="GO:0036498">
    <property type="term" value="P:IRE1-mediated unfolded protein response"/>
    <property type="evidence" value="ECO:0007669"/>
    <property type="project" value="TreeGrafter"/>
</dbReference>
<keyword evidence="5" id="KW-0812">Transmembrane</keyword>
<dbReference type="GO" id="GO:0004674">
    <property type="term" value="F:protein serine/threonine kinase activity"/>
    <property type="evidence" value="ECO:0007669"/>
    <property type="project" value="InterPro"/>
</dbReference>
<dbReference type="PANTHER" id="PTHR13954:SF6">
    <property type="entry name" value="NON-SPECIFIC SERINE_THREONINE PROTEIN KINASE"/>
    <property type="match status" value="1"/>
</dbReference>
<evidence type="ECO:0000256" key="2">
    <source>
        <dbReference type="ARBA" id="ARBA00022741"/>
    </source>
</evidence>
<keyword evidence="5" id="KW-0472">Membrane</keyword>